<sequence>MHQPLAEMKAHVRAASDHMLLMWAIS</sequence>
<evidence type="ECO:0000313" key="3">
    <source>
        <dbReference type="Proteomes" id="UP000012073"/>
    </source>
</evidence>
<accession>R7Q5C8</accession>
<dbReference type="Gramene" id="CDF40583">
    <property type="protein sequence ID" value="CDF40583"/>
    <property type="gene ID" value="CHC_T00000783001"/>
</dbReference>
<protein>
    <submittedName>
        <fullName evidence="1">Uncharacterized protein</fullName>
    </submittedName>
</protein>
<name>R7Q5C8_CHOCR</name>
<dbReference type="GeneID" id="17318595"/>
<reference evidence="1" key="2">
    <citation type="journal article" date="2013" name="Proc. Natl. Acad. Sci. U.S.A.">
        <title>Genome structure and metabolic features in the red seaweed Chondrus crispus shed light on evolution of the Archaeplastida.</title>
        <authorList>
            <person name="Collen J."/>
            <person name="Porcel B."/>
            <person name="Carre W."/>
            <person name="Ball S.G."/>
            <person name="Chaparro C."/>
            <person name="Tonon T."/>
            <person name="Barbeyron T."/>
            <person name="Michel G."/>
            <person name="Noel B."/>
            <person name="Valentin K."/>
            <person name="Elias M."/>
            <person name="Artiguenave F."/>
            <person name="Arun A."/>
            <person name="Aury J.M."/>
            <person name="Barbosa-Neto J.F."/>
            <person name="Bothwell J.H."/>
            <person name="Bouget F.Y."/>
            <person name="Brillet L."/>
            <person name="Cabello-Hurtado F."/>
            <person name="Capella-Gutierrez S."/>
            <person name="Charrier B."/>
            <person name="Cladiere L."/>
            <person name="Cock J.M."/>
            <person name="Coelho S.M."/>
            <person name="Colleoni C."/>
            <person name="Czjzek M."/>
            <person name="Da Silva C."/>
            <person name="Delage L."/>
            <person name="Denoeud F."/>
            <person name="Deschamps P."/>
            <person name="Dittami S.M."/>
            <person name="Gabalden T."/>
            <person name="Gachon C.M."/>
            <person name="Groisillier A."/>
            <person name="Herve C."/>
            <person name="Jabbari K."/>
            <person name="Katinka M."/>
            <person name="Kloareg B."/>
            <person name="Kowalczyk N."/>
            <person name="Labadie K."/>
            <person name="Leblanc C."/>
            <person name="Lopez P.J."/>
            <person name="McLachlan D.H."/>
            <person name="Meslet-Cladiere L."/>
            <person name="Moustafa A."/>
            <person name="Nehr Z."/>
            <person name="Nyvall Collen P."/>
            <person name="Panaud O."/>
            <person name="Partensky F."/>
            <person name="Poulain J."/>
            <person name="Rensing S.A."/>
            <person name="Rousvoal S."/>
            <person name="Samson G."/>
            <person name="Symeonidi A."/>
            <person name="Weissenbach J."/>
            <person name="Zambounis A."/>
            <person name="Wincker P."/>
            <person name="Boyen C."/>
        </authorList>
    </citation>
    <scope>NUCLEOTIDE SEQUENCE</scope>
    <source>
        <strain evidence="1">Stackhouse</strain>
    </source>
</reference>
<dbReference type="Proteomes" id="UP000012073">
    <property type="component" value="Unassembled WGS sequence"/>
</dbReference>
<dbReference type="GeneID" id="17319948"/>
<keyword evidence="3" id="KW-1185">Reference proteome</keyword>
<dbReference type="EMBL" id="HG002208">
    <property type="protein sequence ID" value="CDF40583.1"/>
    <property type="molecule type" value="Genomic_DNA"/>
</dbReference>
<dbReference type="KEGG" id="ccp:CHC_T00008239001"/>
<reference evidence="3" key="1">
    <citation type="journal article" date="2013" name="Proc. Natl. Acad. Sci. U.S.A.">
        <title>Genome structure and metabolic features in the red seaweed Chondrus crispus shed light on evolution of the Archaeplastida.</title>
        <authorList>
            <person name="Collen J."/>
            <person name="Porcel B."/>
            <person name="Carre W."/>
            <person name="Ball S.G."/>
            <person name="Chaparro C."/>
            <person name="Tonon T."/>
            <person name="Barbeyron T."/>
            <person name="Michel G."/>
            <person name="Noel B."/>
            <person name="Valentin K."/>
            <person name="Elias M."/>
            <person name="Artiguenave F."/>
            <person name="Arun A."/>
            <person name="Aury J.M."/>
            <person name="Barbosa-Neto J.F."/>
            <person name="Bothwell J.H."/>
            <person name="Bouget F.Y."/>
            <person name="Brillet L."/>
            <person name="Cabello-Hurtado F."/>
            <person name="Capella-Gutierrez S."/>
            <person name="Charrier B."/>
            <person name="Cladiere L."/>
            <person name="Cock J.M."/>
            <person name="Coelho S.M."/>
            <person name="Colleoni C."/>
            <person name="Czjzek M."/>
            <person name="Da Silva C."/>
            <person name="Delage L."/>
            <person name="Denoeud F."/>
            <person name="Deschamps P."/>
            <person name="Dittami S.M."/>
            <person name="Gabaldon T."/>
            <person name="Gachon C.M."/>
            <person name="Groisillier A."/>
            <person name="Herve C."/>
            <person name="Jabbari K."/>
            <person name="Katinka M."/>
            <person name="Kloareg B."/>
            <person name="Kowalczyk N."/>
            <person name="Labadie K."/>
            <person name="Leblanc C."/>
            <person name="Lopez P.J."/>
            <person name="McLachlan D.H."/>
            <person name="Meslet-Cladiere L."/>
            <person name="Moustafa A."/>
            <person name="Nehr Z."/>
            <person name="Nyvall Collen P."/>
            <person name="Panaud O."/>
            <person name="Partensky F."/>
            <person name="Poulain J."/>
            <person name="Rensing S.A."/>
            <person name="Rousvoal S."/>
            <person name="Samson G."/>
            <person name="Symeonidi A."/>
            <person name="Weissenbach J."/>
            <person name="Zambounis A."/>
            <person name="Wincker P."/>
            <person name="Boyen C."/>
        </authorList>
    </citation>
    <scope>NUCLEOTIDE SEQUENCE [LARGE SCALE GENOMIC DNA]</scope>
    <source>
        <strain evidence="3">cv. Stackhouse</strain>
    </source>
</reference>
<dbReference type="Gramene" id="CDF32566">
    <property type="protein sequence ID" value="CDF32566"/>
    <property type="gene ID" value="CHC_T00008239001"/>
</dbReference>
<dbReference type="AlphaFoldDB" id="R7Q5C8"/>
<gene>
    <name evidence="2" type="ORF">CHC_T00000783001</name>
    <name evidence="1" type="ORF">CHC_T00008239001</name>
</gene>
<dbReference type="RefSeq" id="XP_005712231.1">
    <property type="nucleotide sequence ID" value="XM_005712174.1"/>
</dbReference>
<reference evidence="1" key="3">
    <citation type="submission" date="2013-05" db="EMBL/GenBank/DDBJ databases">
        <authorList>
            <person name="Genoscope - CEA"/>
        </authorList>
    </citation>
    <scope>NUCLEOTIDE SEQUENCE</scope>
    <source>
        <strain evidence="1">Stackhouse</strain>
    </source>
</reference>
<evidence type="ECO:0000313" key="2">
    <source>
        <dbReference type="EMBL" id="CDF40583.1"/>
    </source>
</evidence>
<proteinExistence type="predicted"/>
<evidence type="ECO:0000313" key="1">
    <source>
        <dbReference type="EMBL" id="CDF32566.1"/>
    </source>
</evidence>
<dbReference type="RefSeq" id="XP_005710877.1">
    <property type="nucleotide sequence ID" value="XM_005710820.1"/>
</dbReference>
<organism evidence="1 3">
    <name type="scientific">Chondrus crispus</name>
    <name type="common">Carrageen Irish moss</name>
    <name type="synonym">Polymorpha crispa</name>
    <dbReference type="NCBI Taxonomy" id="2769"/>
    <lineage>
        <taxon>Eukaryota</taxon>
        <taxon>Rhodophyta</taxon>
        <taxon>Florideophyceae</taxon>
        <taxon>Rhodymeniophycidae</taxon>
        <taxon>Gigartinales</taxon>
        <taxon>Gigartinaceae</taxon>
        <taxon>Chondrus</taxon>
    </lineage>
</organism>
<dbReference type="KEGG" id="ccp:CHC_T00000783001"/>
<dbReference type="EMBL" id="HG001519">
    <property type="protein sequence ID" value="CDF32566.1"/>
    <property type="molecule type" value="Genomic_DNA"/>
</dbReference>